<name>A0A2R6QIR8_9APHY</name>
<reference evidence="1 2" key="1">
    <citation type="submission" date="2018-02" db="EMBL/GenBank/DDBJ databases">
        <title>Genome sequence of the basidiomycete white-rot fungus Phlebia centrifuga.</title>
        <authorList>
            <person name="Granchi Z."/>
            <person name="Peng M."/>
            <person name="de Vries R.P."/>
            <person name="Hilden K."/>
            <person name="Makela M.R."/>
            <person name="Grigoriev I."/>
            <person name="Riley R."/>
        </authorList>
    </citation>
    <scope>NUCLEOTIDE SEQUENCE [LARGE SCALE GENOMIC DNA]</scope>
    <source>
        <strain evidence="1 2">FBCC195</strain>
    </source>
</reference>
<comment type="caution">
    <text evidence="1">The sequence shown here is derived from an EMBL/GenBank/DDBJ whole genome shotgun (WGS) entry which is preliminary data.</text>
</comment>
<accession>A0A2R6QIR8</accession>
<organism evidence="1 2">
    <name type="scientific">Hermanssonia centrifuga</name>
    <dbReference type="NCBI Taxonomy" id="98765"/>
    <lineage>
        <taxon>Eukaryota</taxon>
        <taxon>Fungi</taxon>
        <taxon>Dikarya</taxon>
        <taxon>Basidiomycota</taxon>
        <taxon>Agaricomycotina</taxon>
        <taxon>Agaricomycetes</taxon>
        <taxon>Polyporales</taxon>
        <taxon>Meruliaceae</taxon>
        <taxon>Hermanssonia</taxon>
    </lineage>
</organism>
<evidence type="ECO:0000313" key="1">
    <source>
        <dbReference type="EMBL" id="PSS08898.1"/>
    </source>
</evidence>
<evidence type="ECO:0000313" key="2">
    <source>
        <dbReference type="Proteomes" id="UP000186601"/>
    </source>
</evidence>
<proteinExistence type="predicted"/>
<dbReference type="AlphaFoldDB" id="A0A2R6QIR8"/>
<dbReference type="Proteomes" id="UP000186601">
    <property type="component" value="Unassembled WGS sequence"/>
</dbReference>
<keyword evidence="2" id="KW-1185">Reference proteome</keyword>
<dbReference type="EMBL" id="MLYV02000328">
    <property type="protein sequence ID" value="PSS08898.1"/>
    <property type="molecule type" value="Genomic_DNA"/>
</dbReference>
<gene>
    <name evidence="1" type="ORF">PHLCEN_2v3388</name>
</gene>
<protein>
    <submittedName>
        <fullName evidence="1">Uncharacterized protein</fullName>
    </submittedName>
</protein>
<sequence>MNLLTVIFETNAGFPVAIISRLIASTISRVPPSLQTFIFTISCYHAYTPDDRPRGGGVELLSRLDCDLLARAFAEFHGVVTIRLLHPAVWDTADSLTLRILSKAVHLRLEYVTWDGVVLLYAELPLRKAKA</sequence>